<dbReference type="SFLD" id="SFLDS00005">
    <property type="entry name" value="Isoprenoid_Synthase_Type_I"/>
    <property type="match status" value="1"/>
</dbReference>
<feature type="domain" description="Terpene synthase metal-binding" evidence="3">
    <location>
        <begin position="298"/>
        <end position="528"/>
    </location>
</feature>
<dbReference type="InterPro" id="IPR034741">
    <property type="entry name" value="Terpene_cyclase-like_1_C"/>
</dbReference>
<dbReference type="SUPFAM" id="SSF48239">
    <property type="entry name" value="Terpenoid cyclases/Protein prenyltransferases"/>
    <property type="match status" value="1"/>
</dbReference>
<dbReference type="ExpressionAtlas" id="M8B5B6">
    <property type="expression patterns" value="baseline"/>
</dbReference>
<feature type="domain" description="Terpene synthase N-terminal" evidence="2">
    <location>
        <begin position="199"/>
        <end position="270"/>
    </location>
</feature>
<accession>M8B5B6</accession>
<dbReference type="InterPro" id="IPR008949">
    <property type="entry name" value="Isoprenoid_synthase_dom_sf"/>
</dbReference>
<dbReference type="GO" id="GO:0000287">
    <property type="term" value="F:magnesium ion binding"/>
    <property type="evidence" value="ECO:0007669"/>
    <property type="project" value="InterPro"/>
</dbReference>
<dbReference type="InterPro" id="IPR005630">
    <property type="entry name" value="Terpene_synthase_metal-bd"/>
</dbReference>
<dbReference type="Pfam" id="PF03936">
    <property type="entry name" value="Terpene_synth_C"/>
    <property type="match status" value="1"/>
</dbReference>
<evidence type="ECO:0000259" key="2">
    <source>
        <dbReference type="Pfam" id="PF01397"/>
    </source>
</evidence>
<organism evidence="4">
    <name type="scientific">Aegilops tauschii</name>
    <name type="common">Tausch's goatgrass</name>
    <name type="synonym">Aegilops squarrosa</name>
    <dbReference type="NCBI Taxonomy" id="37682"/>
    <lineage>
        <taxon>Eukaryota</taxon>
        <taxon>Viridiplantae</taxon>
        <taxon>Streptophyta</taxon>
        <taxon>Embryophyta</taxon>
        <taxon>Tracheophyta</taxon>
        <taxon>Spermatophyta</taxon>
        <taxon>Magnoliopsida</taxon>
        <taxon>Liliopsida</taxon>
        <taxon>Poales</taxon>
        <taxon>Poaceae</taxon>
        <taxon>BOP clade</taxon>
        <taxon>Pooideae</taxon>
        <taxon>Triticodae</taxon>
        <taxon>Triticeae</taxon>
        <taxon>Triticinae</taxon>
        <taxon>Aegilops</taxon>
    </lineage>
</organism>
<dbReference type="PANTHER" id="PTHR31225:SF92">
    <property type="entry name" value="OS04G0345400 PROTEIN"/>
    <property type="match status" value="1"/>
</dbReference>
<evidence type="ECO:0000256" key="1">
    <source>
        <dbReference type="ARBA" id="ARBA00022723"/>
    </source>
</evidence>
<dbReference type="EnsemblPlants" id="EMT08755">
    <property type="protein sequence ID" value="EMT08755"/>
    <property type="gene ID" value="F775_22102"/>
</dbReference>
<dbReference type="InterPro" id="IPR008930">
    <property type="entry name" value="Terpenoid_cyclase/PrenylTrfase"/>
</dbReference>
<dbReference type="SFLD" id="SFLDG01019">
    <property type="entry name" value="Terpene_Cyclase_Like_1_C_Termi"/>
    <property type="match status" value="1"/>
</dbReference>
<dbReference type="AlphaFoldDB" id="M8B5B6"/>
<protein>
    <submittedName>
        <fullName evidence="4">(+)-delta-cadinene synthase</fullName>
    </submittedName>
</protein>
<dbReference type="GO" id="GO:0010333">
    <property type="term" value="F:terpene synthase activity"/>
    <property type="evidence" value="ECO:0007669"/>
    <property type="project" value="InterPro"/>
</dbReference>
<evidence type="ECO:0000313" key="4">
    <source>
        <dbReference type="EnsemblPlants" id="EMT08755"/>
    </source>
</evidence>
<dbReference type="Gene3D" id="1.10.600.10">
    <property type="entry name" value="Farnesyl Diphosphate Synthase"/>
    <property type="match status" value="1"/>
</dbReference>
<dbReference type="PANTHER" id="PTHR31225">
    <property type="entry name" value="OS04G0344100 PROTEIN-RELATED"/>
    <property type="match status" value="1"/>
</dbReference>
<dbReference type="InterPro" id="IPR001906">
    <property type="entry name" value="Terpene_synth_N"/>
</dbReference>
<dbReference type="GO" id="GO:0016114">
    <property type="term" value="P:terpenoid biosynthetic process"/>
    <property type="evidence" value="ECO:0007669"/>
    <property type="project" value="InterPro"/>
</dbReference>
<proteinExistence type="predicted"/>
<dbReference type="Pfam" id="PF01397">
    <property type="entry name" value="Terpene_synth"/>
    <property type="match status" value="1"/>
</dbReference>
<name>M8B5B6_AEGTA</name>
<dbReference type="InterPro" id="IPR050148">
    <property type="entry name" value="Terpene_synthase-like"/>
</dbReference>
<reference evidence="4" key="1">
    <citation type="submission" date="2015-06" db="UniProtKB">
        <authorList>
            <consortium name="EnsemblPlants"/>
        </authorList>
    </citation>
    <scope>IDENTIFICATION</scope>
</reference>
<dbReference type="SUPFAM" id="SSF48576">
    <property type="entry name" value="Terpenoid synthases"/>
    <property type="match status" value="1"/>
</dbReference>
<sequence>MTYGGLLLEALGCPAAGDHADVPQILHWDLGVITLIPKVVGVTDIRYFRTITVINVLQWIFVKDCATCLPPIVEPIAHPLQAAFLKGQLIHNGILALHEIVHEVASRGHRGVFLKLDFQKAYDRSGGLGIIASHRMNVAFMLQWVWRILWGDGGLWLQLLQAKYLRGEPLLACSRSGGSQLWKSIQRIKEDIRLGVFFSTDVFNAFKKEDGSFREDITNDPRGLLSLYNAAHLLIHDEPSLQEAISFARHHLELMRGSLKSPLAEHVKRAFDIPFPRTVKRELKYLTKWSDDFYGYVGLNYVRDRLVEGYFAPYAVYHEKNFTLSRIFFTKLMVLMTMIDDTYDSHATIEEIRQLNAAIQRWDENATSLLPDYLKRFYNELLKIFKDAEDEAFIDTYHVAYARKAFQKFSTYHLQEAEWSHENHKPSFEDFLNLSSMSVGLAGLFVVLMVGMGDEVTKEAFEWATSFPNIIIAGGKILRLFDDIAAFKGEKGKADVATCLESYMVEHRVTSKVAIARIHSLIEDEWKTINEAHFEHGAPLPVVKRILNLINSGTIYYGDQKDGFTFGMHLQKTIESLFVNPIPM</sequence>
<keyword evidence="1" id="KW-0479">Metal-binding</keyword>
<evidence type="ECO:0000259" key="3">
    <source>
        <dbReference type="Pfam" id="PF03936"/>
    </source>
</evidence>